<dbReference type="EMBL" id="CAJOBR010042498">
    <property type="protein sequence ID" value="CAF5029907.1"/>
    <property type="molecule type" value="Genomic_DNA"/>
</dbReference>
<evidence type="ECO:0000313" key="1">
    <source>
        <dbReference type="EMBL" id="CAF5029907.1"/>
    </source>
</evidence>
<dbReference type="Proteomes" id="UP000663848">
    <property type="component" value="Unassembled WGS sequence"/>
</dbReference>
<accession>A0A822BL24</accession>
<feature type="non-terminal residue" evidence="1">
    <location>
        <position position="67"/>
    </location>
</feature>
<gene>
    <name evidence="1" type="ORF">QYT958_LOCUS40590</name>
</gene>
<proteinExistence type="predicted"/>
<name>A0A822BL24_9BILA</name>
<comment type="caution">
    <text evidence="1">The sequence shown here is derived from an EMBL/GenBank/DDBJ whole genome shotgun (WGS) entry which is preliminary data.</text>
</comment>
<dbReference type="AlphaFoldDB" id="A0A822BL24"/>
<organism evidence="1 2">
    <name type="scientific">Rotaria socialis</name>
    <dbReference type="NCBI Taxonomy" id="392032"/>
    <lineage>
        <taxon>Eukaryota</taxon>
        <taxon>Metazoa</taxon>
        <taxon>Spiralia</taxon>
        <taxon>Gnathifera</taxon>
        <taxon>Rotifera</taxon>
        <taxon>Eurotatoria</taxon>
        <taxon>Bdelloidea</taxon>
        <taxon>Philodinida</taxon>
        <taxon>Philodinidae</taxon>
        <taxon>Rotaria</taxon>
    </lineage>
</organism>
<reference evidence="1" key="1">
    <citation type="submission" date="2021-02" db="EMBL/GenBank/DDBJ databases">
        <authorList>
            <person name="Nowell W R."/>
        </authorList>
    </citation>
    <scope>NUCLEOTIDE SEQUENCE</scope>
</reference>
<sequence length="67" mass="7617">MKQQQRDIRQIENDEIATALGKLFRSLNQTVDTSSLEPTTISSLLIESNLSMIESFHDFFNPTNSSQ</sequence>
<protein>
    <submittedName>
        <fullName evidence="1">Uncharacterized protein</fullName>
    </submittedName>
</protein>
<evidence type="ECO:0000313" key="2">
    <source>
        <dbReference type="Proteomes" id="UP000663848"/>
    </source>
</evidence>